<dbReference type="EMBL" id="GL833129">
    <property type="protein sequence ID" value="EGB08124.1"/>
    <property type="molecule type" value="Genomic_DNA"/>
</dbReference>
<dbReference type="PROSITE" id="PS50088">
    <property type="entry name" value="ANK_REPEAT"/>
    <property type="match status" value="1"/>
</dbReference>
<dbReference type="InParanoid" id="F0Y9T8"/>
<dbReference type="GeneID" id="20224780"/>
<evidence type="ECO:0000256" key="4">
    <source>
        <dbReference type="PROSITE-ProRule" id="PRU00023"/>
    </source>
</evidence>
<dbReference type="Pfam" id="PF00443">
    <property type="entry name" value="UCH"/>
    <property type="match status" value="1"/>
</dbReference>
<dbReference type="KEGG" id="aaf:AURANDRAFT_64336"/>
<dbReference type="Pfam" id="PF03457">
    <property type="entry name" value="HA"/>
    <property type="match status" value="4"/>
</dbReference>
<comment type="similarity">
    <text evidence="1">Belongs to the peptidase C48 family.</text>
</comment>
<dbReference type="InterPro" id="IPR028889">
    <property type="entry name" value="USP"/>
</dbReference>
<dbReference type="InterPro" id="IPR001394">
    <property type="entry name" value="Peptidase_C19_UCH"/>
</dbReference>
<dbReference type="AlphaFoldDB" id="F0Y9T8"/>
<dbReference type="Gene3D" id="6.10.140.530">
    <property type="match status" value="3"/>
</dbReference>
<dbReference type="Proteomes" id="UP000002729">
    <property type="component" value="Unassembled WGS sequence"/>
</dbReference>
<organism evidence="8">
    <name type="scientific">Aureococcus anophagefferens</name>
    <name type="common">Harmful bloom alga</name>
    <dbReference type="NCBI Taxonomy" id="44056"/>
    <lineage>
        <taxon>Eukaryota</taxon>
        <taxon>Sar</taxon>
        <taxon>Stramenopiles</taxon>
        <taxon>Ochrophyta</taxon>
        <taxon>Pelagophyceae</taxon>
        <taxon>Pelagomonadales</taxon>
        <taxon>Pelagomonadaceae</taxon>
        <taxon>Aureococcus</taxon>
    </lineage>
</organism>
<dbReference type="GO" id="GO:0016579">
    <property type="term" value="P:protein deubiquitination"/>
    <property type="evidence" value="ECO:0007669"/>
    <property type="project" value="InterPro"/>
</dbReference>
<evidence type="ECO:0000313" key="8">
    <source>
        <dbReference type="Proteomes" id="UP000002729"/>
    </source>
</evidence>
<dbReference type="InterPro" id="IPR005114">
    <property type="entry name" value="Helicase_assoc"/>
</dbReference>
<keyword evidence="8" id="KW-1185">Reference proteome</keyword>
<dbReference type="Pfam" id="PF14023">
    <property type="entry name" value="Bestrophin-like"/>
    <property type="match status" value="1"/>
</dbReference>
<dbReference type="InterPro" id="IPR038765">
    <property type="entry name" value="Papain-like_cys_pep_sf"/>
</dbReference>
<dbReference type="InterPro" id="IPR036770">
    <property type="entry name" value="Ankyrin_rpt-contain_sf"/>
</dbReference>
<evidence type="ECO:0000256" key="5">
    <source>
        <dbReference type="SAM" id="MobiDB-lite"/>
    </source>
</evidence>
<keyword evidence="2" id="KW-0645">Protease</keyword>
<feature type="repeat" description="ANK" evidence="4">
    <location>
        <begin position="359"/>
        <end position="391"/>
    </location>
</feature>
<gene>
    <name evidence="7" type="ORF">AURANDRAFT_64336</name>
</gene>
<name>F0Y9T8_AURAN</name>
<keyword evidence="3" id="KW-0378">Hydrolase</keyword>
<dbReference type="Pfam" id="PF02902">
    <property type="entry name" value="Peptidase_C48"/>
    <property type="match status" value="1"/>
</dbReference>
<dbReference type="GO" id="GO:0004843">
    <property type="term" value="F:cysteine-type deubiquitinase activity"/>
    <property type="evidence" value="ECO:0007669"/>
    <property type="project" value="InterPro"/>
</dbReference>
<dbReference type="PANTHER" id="PTHR33418:SF1">
    <property type="entry name" value="HELICASE-ASSOCIATED DOMAIN-CONTAINING PROTEIN"/>
    <property type="match status" value="1"/>
</dbReference>
<keyword evidence="4" id="KW-0040">ANK repeat</keyword>
<dbReference type="GO" id="GO:0006508">
    <property type="term" value="P:proteolysis"/>
    <property type="evidence" value="ECO:0007669"/>
    <property type="project" value="UniProtKB-KW"/>
</dbReference>
<reference evidence="7 8" key="1">
    <citation type="journal article" date="2011" name="Proc. Natl. Acad. Sci. U.S.A.">
        <title>Niche of harmful alga Aureococcus anophagefferens revealed through ecogenomics.</title>
        <authorList>
            <person name="Gobler C.J."/>
            <person name="Berry D.L."/>
            <person name="Dyhrman S.T."/>
            <person name="Wilhelm S.W."/>
            <person name="Salamov A."/>
            <person name="Lobanov A.V."/>
            <person name="Zhang Y."/>
            <person name="Collier J.L."/>
            <person name="Wurch L.L."/>
            <person name="Kustka A.B."/>
            <person name="Dill B.D."/>
            <person name="Shah M."/>
            <person name="VerBerkmoes N.C."/>
            <person name="Kuo A."/>
            <person name="Terry A."/>
            <person name="Pangilinan J."/>
            <person name="Lindquist E.A."/>
            <person name="Lucas S."/>
            <person name="Paulsen I.T."/>
            <person name="Hattenrath-Lehmann T.K."/>
            <person name="Talmage S.C."/>
            <person name="Walker E.A."/>
            <person name="Koch F."/>
            <person name="Burson A.M."/>
            <person name="Marcoval M.A."/>
            <person name="Tang Y.Z."/>
            <person name="Lecleir G.R."/>
            <person name="Coyne K.J."/>
            <person name="Berg G.M."/>
            <person name="Bertrand E.M."/>
            <person name="Saito M.A."/>
            <person name="Gladyshev V.N."/>
            <person name="Grigoriev I.V."/>
        </authorList>
    </citation>
    <scope>NUCLEOTIDE SEQUENCE [LARGE SCALE GENOMIC DNA]</scope>
    <source>
        <strain evidence="8">CCMP 1984</strain>
    </source>
</reference>
<feature type="domain" description="USP" evidence="6">
    <location>
        <begin position="1"/>
        <end position="310"/>
    </location>
</feature>
<evidence type="ECO:0000259" key="6">
    <source>
        <dbReference type="PROSITE" id="PS50235"/>
    </source>
</evidence>
<dbReference type="eggNOG" id="KOG1866">
    <property type="taxonomic scope" value="Eukaryota"/>
</dbReference>
<feature type="region of interest" description="Disordered" evidence="5">
    <location>
        <begin position="1058"/>
        <end position="1079"/>
    </location>
</feature>
<dbReference type="PROSITE" id="PS50235">
    <property type="entry name" value="USP_3"/>
    <property type="match status" value="1"/>
</dbReference>
<dbReference type="Gene3D" id="1.25.40.20">
    <property type="entry name" value="Ankyrin repeat-containing domain"/>
    <property type="match status" value="1"/>
</dbReference>
<dbReference type="Gene3D" id="3.90.70.10">
    <property type="entry name" value="Cysteine proteinases"/>
    <property type="match status" value="1"/>
</dbReference>
<feature type="compositionally biased region" description="Basic and acidic residues" evidence="5">
    <location>
        <begin position="1062"/>
        <end position="1079"/>
    </location>
</feature>
<dbReference type="PANTHER" id="PTHR33418">
    <property type="entry name" value="HELICASE-ASSOCIATED"/>
    <property type="match status" value="1"/>
</dbReference>
<dbReference type="SMART" id="SM00248">
    <property type="entry name" value="ANK"/>
    <property type="match status" value="2"/>
</dbReference>
<evidence type="ECO:0000256" key="2">
    <source>
        <dbReference type="ARBA" id="ARBA00022670"/>
    </source>
</evidence>
<dbReference type="PROSITE" id="PS50297">
    <property type="entry name" value="ANK_REP_REGION"/>
    <property type="match status" value="1"/>
</dbReference>
<sequence>MNAVLQLLRASDWLVQYMLNLRLPSREDSLVRELQLVLARMALSGRPLSEAIDASALRRACPEPFNGGDQQDAMEFLRRVLADLEAARGNTALPCLDGKLKATSRCHDCGHVSHSDHPMGGQMQLKPTGPVCELQELVDAANPEEVFSAATDNAYACDACDKRVTATRTYCVEEAPMLLLIHLERFQLDQDTGCTLKLRTRVDVPLRLTVGGVDYRLYAQYLRDEHEAEKGVPLSDEFTFVDTLSVTPVQRDANSCGVFVAFYANYLSLGLPLNFSQADIPHLRQRMMSDILDGSLATPRQALHYNYARAVSLLLAAGAAHAFVVGYPPRLRHALTYCRRADIAEMLLDAGADIELRDGGYTPLEVCLFLDRPAIARVLLSRGADVDAVDLARPRSMPMRCYRLLRAMRAAGSWRAYVDLPRQELLGFRRRLLAFRRLLFRRAFPPTPSLHERLFFEVPEDGLSGEPGGYLVKGDDAEETRTYVVDDEPPARPRASPRAVPIYGRTRFLRLQARSLWRAADGNPLRVHRVLMGPVEAVEWYRPQFRAGVVAAAYLAYPVVVDVLSRLPPPNSVEGQYYFSLISIVYATLTAATITDASTRLSALRAAAVDESSMLLPLVKRLEAARLDGAVFKYAAGRLWDHASLFISSSRAYELEAIGACDDALVEVLEILLAYDQANDDVDLRDAMASAEKLIEARGRRLSLENSSVPQTQYDVLKALSAALVLAYAYLTLDAAPETTAFGFEGGAFDASIGVRVLFSCVAGALVVFNSLSEDLNRPFDGSSKLSSETAAYAERERVVAHVNGAAEELGGKWVYKLGLLQAYAQEHDDARVPSAHVTACGVRLGRWLGDQRRFARTGRLEPRRRAQLLALDGGILLSDSERAWRAQYGRLADFVRREGHADVPRNATERGARLGLWLLDQRNRADAGLLDPVHAEKLDGLGVSWSTPREARWDAAYEALGRYAAARGDCRVPANFTTFDGRKLGQWVVKQRRLKRAGALAADRAALLDALGFAWAPNDRGDAYAAALAAFVAREGHTRVPRKHREADLGLGEWLAKQRRKPVEERPPALRRVLEGAG</sequence>
<dbReference type="OrthoDB" id="289038at2759"/>
<dbReference type="InterPro" id="IPR003653">
    <property type="entry name" value="Peptidase_C48_C"/>
</dbReference>
<dbReference type="SUPFAM" id="SSF54001">
    <property type="entry name" value="Cysteine proteinases"/>
    <property type="match status" value="2"/>
</dbReference>
<protein>
    <recommendedName>
        <fullName evidence="6">USP domain-containing protein</fullName>
    </recommendedName>
</protein>
<dbReference type="RefSeq" id="XP_009037479.1">
    <property type="nucleotide sequence ID" value="XM_009039231.1"/>
</dbReference>
<evidence type="ECO:0000256" key="3">
    <source>
        <dbReference type="ARBA" id="ARBA00022801"/>
    </source>
</evidence>
<dbReference type="SUPFAM" id="SSF48403">
    <property type="entry name" value="Ankyrin repeat"/>
    <property type="match status" value="1"/>
</dbReference>
<dbReference type="Pfam" id="PF00023">
    <property type="entry name" value="Ank"/>
    <property type="match status" value="1"/>
</dbReference>
<dbReference type="InterPro" id="IPR002110">
    <property type="entry name" value="Ankyrin_rpt"/>
</dbReference>
<proteinExistence type="inferred from homology"/>
<evidence type="ECO:0000256" key="1">
    <source>
        <dbReference type="ARBA" id="ARBA00005234"/>
    </source>
</evidence>
<evidence type="ECO:0000313" key="7">
    <source>
        <dbReference type="EMBL" id="EGB08124.1"/>
    </source>
</evidence>
<dbReference type="InterPro" id="IPR025333">
    <property type="entry name" value="DUF4239"/>
</dbReference>
<accession>F0Y9T8</accession>